<evidence type="ECO:0000313" key="2">
    <source>
        <dbReference type="EMBL" id="MBF4766828.1"/>
    </source>
</evidence>
<proteinExistence type="predicted"/>
<feature type="chain" id="PRO_5037196945" evidence="1">
    <location>
        <begin position="35"/>
        <end position="178"/>
    </location>
</feature>
<keyword evidence="3" id="KW-1185">Reference proteome</keyword>
<dbReference type="Proteomes" id="UP000660668">
    <property type="component" value="Unassembled WGS sequence"/>
</dbReference>
<keyword evidence="1" id="KW-0732">Signal</keyword>
<dbReference type="EMBL" id="JADKPO010000003">
    <property type="protein sequence ID" value="MBF4766828.1"/>
    <property type="molecule type" value="Genomic_DNA"/>
</dbReference>
<gene>
    <name evidence="2" type="ORF">ISU10_03480</name>
</gene>
<sequence>MNTTIRSTITRVAVAVAAATVGVVTLVAGPPANAAFVSTSEAVVPGATTVVVDLTAEDVRGLSSSDFLVQSDTALQLCSHQVLPNGGALPLDTKNGCQSQLMYCANLPLAANQLPTAYLVSNGTMGCGTYTVASWDELSDDVTAAVQQRSATITTSAEAVNAWWVQLVTALTLQPSTP</sequence>
<name>A0A930YHB8_9ACTN</name>
<evidence type="ECO:0000256" key="1">
    <source>
        <dbReference type="SAM" id="SignalP"/>
    </source>
</evidence>
<dbReference type="AlphaFoldDB" id="A0A930YHB8"/>
<evidence type="ECO:0000313" key="3">
    <source>
        <dbReference type="Proteomes" id="UP000660668"/>
    </source>
</evidence>
<comment type="caution">
    <text evidence="2">The sequence shown here is derived from an EMBL/GenBank/DDBJ whole genome shotgun (WGS) entry which is preliminary data.</text>
</comment>
<protein>
    <submittedName>
        <fullName evidence="2">Uncharacterized protein</fullName>
    </submittedName>
</protein>
<reference evidence="2" key="1">
    <citation type="submission" date="2020-11" db="EMBL/GenBank/DDBJ databases">
        <title>Nocardioides cynanchi sp. nov., isolated from soil of rhizosphere of Cynanchum wilfordii.</title>
        <authorList>
            <person name="Lee J.-S."/>
            <person name="Suh M.K."/>
            <person name="Kim J.-S."/>
        </authorList>
    </citation>
    <scope>NUCLEOTIDE SEQUENCE</scope>
    <source>
        <strain evidence="2">KCTC 19276</strain>
    </source>
</reference>
<accession>A0A930YHB8</accession>
<dbReference type="RefSeq" id="WP_194694975.1">
    <property type="nucleotide sequence ID" value="NZ_JADKPO010000003.1"/>
</dbReference>
<feature type="signal peptide" evidence="1">
    <location>
        <begin position="1"/>
        <end position="34"/>
    </location>
</feature>
<organism evidence="2 3">
    <name type="scientific">Nocardioides agariphilus</name>
    <dbReference type="NCBI Taxonomy" id="433664"/>
    <lineage>
        <taxon>Bacteria</taxon>
        <taxon>Bacillati</taxon>
        <taxon>Actinomycetota</taxon>
        <taxon>Actinomycetes</taxon>
        <taxon>Propionibacteriales</taxon>
        <taxon>Nocardioidaceae</taxon>
        <taxon>Nocardioides</taxon>
    </lineage>
</organism>